<accession>A0A0N1IMS3</accession>
<dbReference type="AlphaFoldDB" id="A0A0N1IMS3"/>
<name>A0A0N1IMS3_LEPSE</name>
<sequence>MDKVNSSIAPLSPFTWHTDEESEVQPAAFANAVLNDISLLDLRFDLIVDEFAVPCRHPLRRINGGFPLRWGNLTPRQLQLLQYGVVVHKGERLVIVAVPPCCGDSGECLAASYEHLFSRPLDVASAVANHPFLPEYTFVVYRLPEDVGNQEEGEGTQQQQQQQHPQSLFRLVYRNVNPHSNATAGSTAEFNVAAEPQYKLVAVLVSSTTYYGELQRVSQYRREWFVHNRERRASRIAVSQVPDDELLDLPASYLLPEAVAADVRSSSSLSKLCTFFALVLERISQVEEDATAAVSAGPGSGQEAPNASGEPCKESTTTNVNDTVAPGEDPRRPGTPNMTTGGPWSYQYTCEGARLINRLSVVECTKAVLQSWRDGELNLTEKVVSRTQLSNTKKVAMAEHSTHPPLSVRMQSVPCARLLLLPAHRPVSTQISGNEIVSFLPNDGPPSLSSSNATAKDSFRAVVYANPAAERLRRWILQGLIAAEVHGIHAVFLDLDPITALLPCVELLARTEVSAAGNEEEETEADAAAEDETSTATMRYRRALLLVCQIAVETVEQFVRHSGLVWKVTVGLRETSASAGSITTSTPPLGETPFTPWCKDMLELIREAETQREKAALYNSLNFFEEDGGAAEGAALVVASGENALVSGGGPPSLGHLSASQQLALRMQEVVDRAVTLYSHETAGRAAPLPPHIVRKAREVGVKVSDVDLYALFQIFCVAAKRRDTLLPASALVDVLTEEWLLPAGKRHLYTAASARLVCPLDSCGVPVTRARVKRFLQPFLDVMRDSPFEQNCRAVGALQGGAPQLLNYAQFSMVMFAIARM</sequence>
<dbReference type="OrthoDB" id="272564at2759"/>
<dbReference type="VEuPathDB" id="TriTrypDB:Lsey_0004_0430"/>
<evidence type="ECO:0000313" key="2">
    <source>
        <dbReference type="EMBL" id="KPI90555.1"/>
    </source>
</evidence>
<dbReference type="OMA" id="YAQFSMV"/>
<organism evidence="2 3">
    <name type="scientific">Leptomonas seymouri</name>
    <dbReference type="NCBI Taxonomy" id="5684"/>
    <lineage>
        <taxon>Eukaryota</taxon>
        <taxon>Discoba</taxon>
        <taxon>Euglenozoa</taxon>
        <taxon>Kinetoplastea</taxon>
        <taxon>Metakinetoplastina</taxon>
        <taxon>Trypanosomatida</taxon>
        <taxon>Trypanosomatidae</taxon>
        <taxon>Leishmaniinae</taxon>
        <taxon>Leptomonas</taxon>
    </lineage>
</organism>
<dbReference type="EMBL" id="LJSK01000004">
    <property type="protein sequence ID" value="KPI90555.1"/>
    <property type="molecule type" value="Genomic_DNA"/>
</dbReference>
<evidence type="ECO:0008006" key="4">
    <source>
        <dbReference type="Google" id="ProtNLM"/>
    </source>
</evidence>
<proteinExistence type="predicted"/>
<evidence type="ECO:0000313" key="3">
    <source>
        <dbReference type="Proteomes" id="UP000038009"/>
    </source>
</evidence>
<dbReference type="Proteomes" id="UP000038009">
    <property type="component" value="Unassembled WGS sequence"/>
</dbReference>
<protein>
    <recommendedName>
        <fullName evidence="4">Paraflagellar rod component</fullName>
    </recommendedName>
</protein>
<comment type="caution">
    <text evidence="2">The sequence shown here is derived from an EMBL/GenBank/DDBJ whole genome shotgun (WGS) entry which is preliminary data.</text>
</comment>
<evidence type="ECO:0000256" key="1">
    <source>
        <dbReference type="SAM" id="MobiDB-lite"/>
    </source>
</evidence>
<feature type="region of interest" description="Disordered" evidence="1">
    <location>
        <begin position="294"/>
        <end position="342"/>
    </location>
</feature>
<gene>
    <name evidence="2" type="ORF">ABL78_0315</name>
</gene>
<reference evidence="2 3" key="1">
    <citation type="journal article" date="2015" name="PLoS Pathog.">
        <title>Leptomonas seymouri: Adaptations to the Dixenous Life Cycle Analyzed by Genome Sequencing, Transcriptome Profiling and Co-infection with Leishmania donovani.</title>
        <authorList>
            <person name="Kraeva N."/>
            <person name="Butenko A."/>
            <person name="Hlavacova J."/>
            <person name="Kostygov A."/>
            <person name="Myskova J."/>
            <person name="Grybchuk D."/>
            <person name="Lestinova T."/>
            <person name="Votypka J."/>
            <person name="Volf P."/>
            <person name="Opperdoes F."/>
            <person name="Flegontov P."/>
            <person name="Lukes J."/>
            <person name="Yurchenko V."/>
        </authorList>
    </citation>
    <scope>NUCLEOTIDE SEQUENCE [LARGE SCALE GENOMIC DNA]</scope>
    <source>
        <strain evidence="2 3">ATCC 30220</strain>
    </source>
</reference>
<keyword evidence="3" id="KW-1185">Reference proteome</keyword>